<protein>
    <recommendedName>
        <fullName evidence="3">ethanolamine kinase</fullName>
        <ecNumber evidence="3">2.7.1.82</ecNumber>
    </recommendedName>
</protein>
<organism evidence="4 5">
    <name type="scientific">Hondaea fermentalgiana</name>
    <dbReference type="NCBI Taxonomy" id="2315210"/>
    <lineage>
        <taxon>Eukaryota</taxon>
        <taxon>Sar</taxon>
        <taxon>Stramenopiles</taxon>
        <taxon>Bigyra</taxon>
        <taxon>Labyrinthulomycetes</taxon>
        <taxon>Thraustochytrida</taxon>
        <taxon>Thraustochytriidae</taxon>
        <taxon>Hondaea</taxon>
    </lineage>
</organism>
<dbReference type="GO" id="GO:0006646">
    <property type="term" value="P:phosphatidylethanolamine biosynthetic process"/>
    <property type="evidence" value="ECO:0007669"/>
    <property type="project" value="TreeGrafter"/>
</dbReference>
<proteinExistence type="inferred from homology"/>
<keyword evidence="4" id="KW-0808">Transferase</keyword>
<name>A0A2R5GLY5_9STRA</name>
<comment type="caution">
    <text evidence="4">The sequence shown here is derived from an EMBL/GenBank/DDBJ whole genome shotgun (WGS) entry which is preliminary data.</text>
</comment>
<dbReference type="InParanoid" id="A0A2R5GLY5"/>
<dbReference type="OrthoDB" id="10267235at2759"/>
<dbReference type="SUPFAM" id="SSF56112">
    <property type="entry name" value="Protein kinase-like (PK-like)"/>
    <property type="match status" value="1"/>
</dbReference>
<keyword evidence="5" id="KW-1185">Reference proteome</keyword>
<dbReference type="AlphaFoldDB" id="A0A2R5GLY5"/>
<evidence type="ECO:0000256" key="2">
    <source>
        <dbReference type="ARBA" id="ARBA00038211"/>
    </source>
</evidence>
<dbReference type="FunCoup" id="A0A2R5GLY5">
    <property type="interactions" value="21"/>
</dbReference>
<dbReference type="Gene3D" id="3.90.1200.10">
    <property type="match status" value="1"/>
</dbReference>
<accession>A0A2R5GLY5</accession>
<comment type="pathway">
    <text evidence="1">Phospholipid metabolism; phosphatidylethanolamine biosynthesis; phosphatidylethanolamine from ethanolamine: step 1/3.</text>
</comment>
<evidence type="ECO:0000256" key="3">
    <source>
        <dbReference type="ARBA" id="ARBA00038874"/>
    </source>
</evidence>
<dbReference type="Gene3D" id="3.30.200.20">
    <property type="entry name" value="Phosphorylase Kinase, domain 1"/>
    <property type="match status" value="1"/>
</dbReference>
<keyword evidence="4" id="KW-0418">Kinase</keyword>
<evidence type="ECO:0000313" key="5">
    <source>
        <dbReference type="Proteomes" id="UP000241890"/>
    </source>
</evidence>
<evidence type="ECO:0000256" key="1">
    <source>
        <dbReference type="ARBA" id="ARBA00037883"/>
    </source>
</evidence>
<dbReference type="PANTHER" id="PTHR22603:SF66">
    <property type="entry name" value="ETHANOLAMINE KINASE"/>
    <property type="match status" value="1"/>
</dbReference>
<dbReference type="PANTHER" id="PTHR22603">
    <property type="entry name" value="CHOLINE/ETHANOALAMINE KINASE"/>
    <property type="match status" value="1"/>
</dbReference>
<dbReference type="GO" id="GO:0005737">
    <property type="term" value="C:cytoplasm"/>
    <property type="evidence" value="ECO:0007669"/>
    <property type="project" value="TreeGrafter"/>
</dbReference>
<gene>
    <name evidence="4" type="ORF">FCC1311_114471</name>
</gene>
<dbReference type="EC" id="2.7.1.82" evidence="3"/>
<sequence>MMASASEMAILGARNTVPGWSALATEMFECKVITGGLTNMLNLVRVKDEAHKDAVAGAAAETAATVETAEQAAAADGEEAASTMALVRIFGEGTDEFIDRAAEQAVCTAVARAGIAPHVFGTFPGGRAEQFLVRAKSLINHDLHNEQILVEVAQLMAKMHTLSLPKEAAHTPLSEPMTPQILRRLYSSAVETRFDVGEEPFKALKLAALRVDTLATEIDRIEDELKSSGMGIVLCHRDLQSGNVMIDRDEAGALKRAYLIDFEYSGKDFCGFDFGNTFNEMSINNFSSRYPGFCLDVDMYPTRDQQHFFFDHYLRHIPDPKTLFAPDCVPTSRDAMIDKLCEFAYLGSLASHMQWTLWGIAQADSSSIDFGHLEYATARFDQYRALRAQHDDSSAP</sequence>
<reference evidence="4 5" key="1">
    <citation type="submission" date="2017-12" db="EMBL/GenBank/DDBJ databases">
        <title>Sequencing, de novo assembly and annotation of complete genome of a new Thraustochytrid species, strain FCC1311.</title>
        <authorList>
            <person name="Sedici K."/>
            <person name="Godart F."/>
            <person name="Aiese Cigliano R."/>
            <person name="Sanseverino W."/>
            <person name="Barakat M."/>
            <person name="Ortet P."/>
            <person name="Marechal E."/>
            <person name="Cagnac O."/>
            <person name="Amato A."/>
        </authorList>
    </citation>
    <scope>NUCLEOTIDE SEQUENCE [LARGE SCALE GENOMIC DNA]</scope>
</reference>
<dbReference type="Pfam" id="PF01633">
    <property type="entry name" value="Choline_kinase"/>
    <property type="match status" value="1"/>
</dbReference>
<dbReference type="Proteomes" id="UP000241890">
    <property type="component" value="Unassembled WGS sequence"/>
</dbReference>
<dbReference type="InterPro" id="IPR011009">
    <property type="entry name" value="Kinase-like_dom_sf"/>
</dbReference>
<comment type="similarity">
    <text evidence="2">Belongs to the choline/ethanolamine kinase family.</text>
</comment>
<dbReference type="GO" id="GO:0004305">
    <property type="term" value="F:ethanolamine kinase activity"/>
    <property type="evidence" value="ECO:0007669"/>
    <property type="project" value="UniProtKB-EC"/>
</dbReference>
<dbReference type="EMBL" id="BEYU01000109">
    <property type="protein sequence ID" value="GBG31906.1"/>
    <property type="molecule type" value="Genomic_DNA"/>
</dbReference>
<evidence type="ECO:0000313" key="4">
    <source>
        <dbReference type="EMBL" id="GBG31906.1"/>
    </source>
</evidence>